<name>A0A9P8VSU1_9HYPO</name>
<evidence type="ECO:0000313" key="3">
    <source>
        <dbReference type="Proteomes" id="UP000777438"/>
    </source>
</evidence>
<evidence type="ECO:0000313" key="2">
    <source>
        <dbReference type="EMBL" id="KAH6876384.1"/>
    </source>
</evidence>
<organism evidence="2 3">
    <name type="scientific">Thelonectria olida</name>
    <dbReference type="NCBI Taxonomy" id="1576542"/>
    <lineage>
        <taxon>Eukaryota</taxon>
        <taxon>Fungi</taxon>
        <taxon>Dikarya</taxon>
        <taxon>Ascomycota</taxon>
        <taxon>Pezizomycotina</taxon>
        <taxon>Sordariomycetes</taxon>
        <taxon>Hypocreomycetidae</taxon>
        <taxon>Hypocreales</taxon>
        <taxon>Nectriaceae</taxon>
        <taxon>Thelonectria</taxon>
    </lineage>
</organism>
<dbReference type="Proteomes" id="UP000777438">
    <property type="component" value="Unassembled WGS sequence"/>
</dbReference>
<keyword evidence="1" id="KW-0472">Membrane</keyword>
<feature type="transmembrane region" description="Helical" evidence="1">
    <location>
        <begin position="121"/>
        <end position="142"/>
    </location>
</feature>
<accession>A0A9P8VSU1</accession>
<evidence type="ECO:0000256" key="1">
    <source>
        <dbReference type="SAM" id="Phobius"/>
    </source>
</evidence>
<dbReference type="OrthoDB" id="9909019at2759"/>
<comment type="caution">
    <text evidence="2">The sequence shown here is derived from an EMBL/GenBank/DDBJ whole genome shotgun (WGS) entry which is preliminary data.</text>
</comment>
<reference evidence="2 3" key="1">
    <citation type="journal article" date="2021" name="Nat. Commun.">
        <title>Genetic determinants of endophytism in the Arabidopsis root mycobiome.</title>
        <authorList>
            <person name="Mesny F."/>
            <person name="Miyauchi S."/>
            <person name="Thiergart T."/>
            <person name="Pickel B."/>
            <person name="Atanasova L."/>
            <person name="Karlsson M."/>
            <person name="Huettel B."/>
            <person name="Barry K.W."/>
            <person name="Haridas S."/>
            <person name="Chen C."/>
            <person name="Bauer D."/>
            <person name="Andreopoulos W."/>
            <person name="Pangilinan J."/>
            <person name="LaButti K."/>
            <person name="Riley R."/>
            <person name="Lipzen A."/>
            <person name="Clum A."/>
            <person name="Drula E."/>
            <person name="Henrissat B."/>
            <person name="Kohler A."/>
            <person name="Grigoriev I.V."/>
            <person name="Martin F.M."/>
            <person name="Hacquard S."/>
        </authorList>
    </citation>
    <scope>NUCLEOTIDE SEQUENCE [LARGE SCALE GENOMIC DNA]</scope>
    <source>
        <strain evidence="2 3">MPI-CAGE-CH-0241</strain>
    </source>
</reference>
<proteinExistence type="predicted"/>
<keyword evidence="1" id="KW-0812">Transmembrane</keyword>
<protein>
    <submittedName>
        <fullName evidence="2">Uncharacterized protein</fullName>
    </submittedName>
</protein>
<feature type="transmembrane region" description="Helical" evidence="1">
    <location>
        <begin position="7"/>
        <end position="30"/>
    </location>
</feature>
<gene>
    <name evidence="2" type="ORF">B0T10DRAFT_521214</name>
</gene>
<dbReference type="EMBL" id="JAGPYM010000035">
    <property type="protein sequence ID" value="KAH6876384.1"/>
    <property type="molecule type" value="Genomic_DNA"/>
</dbReference>
<feature type="transmembrane region" description="Helical" evidence="1">
    <location>
        <begin position="60"/>
        <end position="78"/>
    </location>
</feature>
<keyword evidence="3" id="KW-1185">Reference proteome</keyword>
<dbReference type="AlphaFoldDB" id="A0A9P8VSU1"/>
<keyword evidence="1" id="KW-1133">Transmembrane helix</keyword>
<sequence length="580" mass="64069">MNFLTRLQLLGPLGLAALFSGGWILILVSLNTMHATDGSAQDGSLETKAVQFNHGSDMSIQAWLAVLGIGFGSVAYGLNEAYMHFFDSWCSHLARRECGLNYARYLNSQLRAPVLYGMRGFSAFITMRYLISFLNIAASIGYKFGIAKFESFQSRNYTLEKLIFRQHSLQPFSNGDVSPWLGDIPMNDHPRAFWYSNFETYDSDYNGVPRTPDIAMLGIADCPSSNSSGFPLFSGSQIQSWETVMAANYREDSGSFILADSHPGWARTQVSNSNWLDDENNTTLADAIVDYRIQQPDKIQIQWANTSNSSEIQVAAHRITYSVAYMLAKVTRTIKNESCFIAEVNMDQPRKIGSISGTKDFTTLLPQFHEWVTAIAANNGTSRADGITSIVRMVMTGWASASLNDMDSQQLGLVPEKDNPLKAEDASLSFPPLLMETEHTYLGCYVQAASLYMLVGCSALCIVLVRIVLGPPALTSWMGQHVYLALGGGITALKQRDEMLTGHVAAHDEFKRLRLPPDLLRPADWCPGTKKGEAISLSDVSMSPSVERPGAERLARPTISEEHFLQSSIAYSVNGDRDCQ</sequence>